<dbReference type="STRING" id="1469144.LI90_1249"/>
<accession>A0A132MPA0</accession>
<dbReference type="SUPFAM" id="SSF53474">
    <property type="entry name" value="alpha/beta-Hydrolases"/>
    <property type="match status" value="1"/>
</dbReference>
<reference evidence="3" key="2">
    <citation type="submission" date="2015-04" db="EMBL/GenBank/DDBJ databases">
        <title>Physiological reanalysis, assessment of diazotrophy, and genome sequences of multiple isolates of Streptomyces thermoautotrophicus.</title>
        <authorList>
            <person name="MacKellar D.C."/>
            <person name="Lieber L."/>
            <person name="Norman J."/>
            <person name="Bolger A."/>
            <person name="Tobin C."/>
            <person name="Murray J.W."/>
            <person name="Woodward J."/>
            <person name="Friesen M."/>
            <person name="Prell J."/>
        </authorList>
    </citation>
    <scope>NUCLEOTIDE SEQUENCE [LARGE SCALE GENOMIC DNA]</scope>
    <source>
        <strain evidence="3">H1</strain>
    </source>
</reference>
<feature type="coiled-coil region" evidence="1">
    <location>
        <begin position="240"/>
        <end position="267"/>
    </location>
</feature>
<gene>
    <name evidence="3" type="ORF">LI90_1249</name>
    <name evidence="4" type="ORF">TH66_08625</name>
</gene>
<dbReference type="Proteomes" id="UP000070188">
    <property type="component" value="Unassembled WGS sequence"/>
</dbReference>
<evidence type="ECO:0000313" key="5">
    <source>
        <dbReference type="Proteomes" id="UP000070188"/>
    </source>
</evidence>
<dbReference type="AlphaFoldDB" id="A0A132MPA0"/>
<dbReference type="PATRIC" id="fig|1469144.10.peg.1381"/>
<keyword evidence="1" id="KW-0175">Coiled coil</keyword>
<sequence>MVTLPQLRDAKLDALDDAASAWFRCAELFERLEQRYARHVLAAIQHSGWTGDAADDARRRIDAQYDRLHAAAIELNNVGTALESARETFTAAQRALRQALDDAESGGFAVGDDGSVSWPPGHPDDQAAFREQAEQIAERIRRALAEATRQDESVASALRRLASAVHGIGLTDGEQEQRLAADARLVAELAGGVDASRIPPPGTDPQRVADWWKGLSEAEREQYLHAYPDRVGMLDGLPAVARDEANRSLLEQRLAELRGRRDRLSGEEEKILRGLEQIETQLERSALDPKALPLYVLGLDTRGDGRAIVAVGNPDTAKHTAVVVPGLGTELNDIGGQIGRARRLARAADDMTPERGDVAAIAWLGYDAPELHNVAGGGRAETGAPELDRFVDGIRAVHGSEHRHVTVVGHSYGSTVVGEAAKRPGGLAADDLIVAGSPGMRVDNIDQLQIERRHVWAGSAEGDRVSGFLGNFSHGPEPHEKDFGANRYVVDTEGHSDYWKDNSESLRNQARIVVGKYQEVSLEHGERPEDWSPSG</sequence>
<comment type="caution">
    <text evidence="3">The sequence shown here is derived from an EMBL/GenBank/DDBJ whole genome shotgun (WGS) entry which is preliminary data.</text>
</comment>
<organism evidence="3 5">
    <name type="scientific">Carbonactinospora thermoautotrophica</name>
    <dbReference type="NCBI Taxonomy" id="1469144"/>
    <lineage>
        <taxon>Bacteria</taxon>
        <taxon>Bacillati</taxon>
        <taxon>Actinomycetota</taxon>
        <taxon>Actinomycetes</taxon>
        <taxon>Kitasatosporales</taxon>
        <taxon>Carbonactinosporaceae</taxon>
        <taxon>Carbonactinospora</taxon>
    </lineage>
</organism>
<dbReference type="EMBL" id="LAXD01000001">
    <property type="protein sequence ID" value="KWW99613.1"/>
    <property type="molecule type" value="Genomic_DNA"/>
</dbReference>
<dbReference type="InterPro" id="IPR010427">
    <property type="entry name" value="DUF1023"/>
</dbReference>
<dbReference type="Pfam" id="PF06259">
    <property type="entry name" value="Abhydrolase_8"/>
    <property type="match status" value="1"/>
</dbReference>
<dbReference type="Proteomes" id="UP000070659">
    <property type="component" value="Unassembled WGS sequence"/>
</dbReference>
<dbReference type="RefSeq" id="WP_066885285.1">
    <property type="nucleotide sequence ID" value="NZ_JYIJ01000016.1"/>
</dbReference>
<dbReference type="InterPro" id="IPR029058">
    <property type="entry name" value="AB_hydrolase_fold"/>
</dbReference>
<feature type="domain" description="DUF1023" evidence="2">
    <location>
        <begin position="300"/>
        <end position="466"/>
    </location>
</feature>
<name>A0A132MPA0_9ACTN</name>
<dbReference type="EMBL" id="JYIJ01000016">
    <property type="protein sequence ID" value="KWX04008.1"/>
    <property type="molecule type" value="Genomic_DNA"/>
</dbReference>
<dbReference type="Gene3D" id="3.40.50.1820">
    <property type="entry name" value="alpha/beta hydrolase"/>
    <property type="match status" value="1"/>
</dbReference>
<reference evidence="4 6" key="1">
    <citation type="submission" date="2015-02" db="EMBL/GenBank/DDBJ databases">
        <title>Physiological reanalysis, assessment of diazotrophy, and genome sequences of multiple isolates of Streptomyces thermoautotrophicus.</title>
        <authorList>
            <person name="MacKellar D.C."/>
            <person name="Lieber L."/>
            <person name="Norman J."/>
            <person name="Bolger A."/>
            <person name="Tobin C."/>
            <person name="Murray J.W."/>
            <person name="Prell J."/>
        </authorList>
    </citation>
    <scope>NUCLEOTIDE SEQUENCE [LARGE SCALE GENOMIC DNA]</scope>
    <source>
        <strain evidence="4 6">UBT1</strain>
    </source>
</reference>
<keyword evidence="5" id="KW-1185">Reference proteome</keyword>
<evidence type="ECO:0000313" key="3">
    <source>
        <dbReference type="EMBL" id="KWW99613.1"/>
    </source>
</evidence>
<evidence type="ECO:0000313" key="6">
    <source>
        <dbReference type="Proteomes" id="UP000070659"/>
    </source>
</evidence>
<dbReference type="ESTHER" id="9actn-a0a132mpa0">
    <property type="family name" value="Duf_1023"/>
</dbReference>
<evidence type="ECO:0000256" key="1">
    <source>
        <dbReference type="SAM" id="Coils"/>
    </source>
</evidence>
<evidence type="ECO:0000313" key="4">
    <source>
        <dbReference type="EMBL" id="KWX04008.1"/>
    </source>
</evidence>
<reference evidence="5" key="3">
    <citation type="submission" date="2015-04" db="EMBL/GenBank/DDBJ databases">
        <title>Physiological reanalysis, assessment of diazotrophy, and genome sequences of multiple isolates of Streptomyces thermoautotrophicus.</title>
        <authorList>
            <person name="MacKellar D.C."/>
            <person name="Lieber L."/>
            <person name="Norman J."/>
            <person name="Bolger A."/>
            <person name="Tobin C."/>
            <person name="Murray J.W."/>
            <person name="Chang R."/>
            <person name="Ford T."/>
            <person name="Nguyen P.Q."/>
            <person name="Woodward J."/>
            <person name="Permingeat H."/>
            <person name="Joshi N.S."/>
            <person name="Silver P.A."/>
            <person name="Usadel B."/>
            <person name="Rutherford A.W."/>
            <person name="Friesen M."/>
            <person name="Prell J."/>
        </authorList>
    </citation>
    <scope>NUCLEOTIDE SEQUENCE [LARGE SCALE GENOMIC DNA]</scope>
    <source>
        <strain evidence="5">H1</strain>
    </source>
</reference>
<protein>
    <recommendedName>
        <fullName evidence="2">DUF1023 domain-containing protein</fullName>
    </recommendedName>
</protein>
<proteinExistence type="predicted"/>
<evidence type="ECO:0000259" key="2">
    <source>
        <dbReference type="Pfam" id="PF06259"/>
    </source>
</evidence>